<dbReference type="PANTHER" id="PTHR11361:SF21">
    <property type="entry name" value="MUTS PROTEIN HOMOLOG 4"/>
    <property type="match status" value="1"/>
</dbReference>
<dbReference type="InterPro" id="IPR007696">
    <property type="entry name" value="DNA_mismatch_repair_MutS_core"/>
</dbReference>
<dbReference type="Proteomes" id="UP000239563">
    <property type="component" value="Chromosome XXIII"/>
</dbReference>
<reference evidence="8 9" key="1">
    <citation type="submission" date="2017-02" db="EMBL/GenBank/DDBJ databases">
        <authorList>
            <person name="Peterson S.W."/>
        </authorList>
    </citation>
    <scope>NUCLEOTIDE SEQUENCE [LARGE SCALE GENOMIC DNA]</scope>
    <source>
        <strain evidence="8 9">SRS1_H2-8</strain>
    </source>
</reference>
<dbReference type="PROSITE" id="PS00486">
    <property type="entry name" value="DNA_MISMATCH_REPAIR_2"/>
    <property type="match status" value="1"/>
</dbReference>
<keyword evidence="5" id="KW-0469">Meiosis</keyword>
<dbReference type="InterPro" id="IPR027417">
    <property type="entry name" value="P-loop_NTPase"/>
</dbReference>
<feature type="compositionally biased region" description="Polar residues" evidence="6">
    <location>
        <begin position="263"/>
        <end position="272"/>
    </location>
</feature>
<feature type="region of interest" description="Disordered" evidence="6">
    <location>
        <begin position="1"/>
        <end position="24"/>
    </location>
</feature>
<evidence type="ECO:0000313" key="9">
    <source>
        <dbReference type="Proteomes" id="UP000239563"/>
    </source>
</evidence>
<dbReference type="GO" id="GO:0007131">
    <property type="term" value="P:reciprocal meiotic recombination"/>
    <property type="evidence" value="ECO:0007669"/>
    <property type="project" value="TreeGrafter"/>
</dbReference>
<keyword evidence="3" id="KW-0067">ATP-binding</keyword>
<dbReference type="SMART" id="SM00534">
    <property type="entry name" value="MUTSac"/>
    <property type="match status" value="1"/>
</dbReference>
<evidence type="ECO:0000259" key="7">
    <source>
        <dbReference type="PROSITE" id="PS00486"/>
    </source>
</evidence>
<dbReference type="InterPro" id="IPR045076">
    <property type="entry name" value="MutS"/>
</dbReference>
<protein>
    <submittedName>
        <fullName evidence="8">Related to meiosis-specific MutS homolog</fullName>
    </submittedName>
</protein>
<evidence type="ECO:0000256" key="2">
    <source>
        <dbReference type="ARBA" id="ARBA00022741"/>
    </source>
</evidence>
<name>A0A2N8UNV2_9BASI</name>
<dbReference type="Pfam" id="PF00488">
    <property type="entry name" value="MutS_V"/>
    <property type="match status" value="1"/>
</dbReference>
<keyword evidence="2" id="KW-0547">Nucleotide-binding</keyword>
<dbReference type="PANTHER" id="PTHR11361">
    <property type="entry name" value="DNA MISMATCH REPAIR PROTEIN MUTS FAMILY MEMBER"/>
    <property type="match status" value="1"/>
</dbReference>
<dbReference type="EMBL" id="LT795076">
    <property type="protein sequence ID" value="SJX66581.1"/>
    <property type="molecule type" value="Genomic_DNA"/>
</dbReference>
<feature type="domain" description="DNA mismatch repair proteins mutS family" evidence="7">
    <location>
        <begin position="874"/>
        <end position="890"/>
    </location>
</feature>
<keyword evidence="4" id="KW-0238">DNA-binding</keyword>
<evidence type="ECO:0000256" key="1">
    <source>
        <dbReference type="ARBA" id="ARBA00006271"/>
    </source>
</evidence>
<dbReference type="Gene3D" id="3.40.50.300">
    <property type="entry name" value="P-loop containing nucleotide triphosphate hydrolases"/>
    <property type="match status" value="1"/>
</dbReference>
<gene>
    <name evidence="8" type="ORF">SRS1_16803</name>
</gene>
<feature type="region of interest" description="Disordered" evidence="6">
    <location>
        <begin position="1021"/>
        <end position="1040"/>
    </location>
</feature>
<feature type="region of interest" description="Disordered" evidence="6">
    <location>
        <begin position="227"/>
        <end position="272"/>
    </location>
</feature>
<dbReference type="SUPFAM" id="SSF52540">
    <property type="entry name" value="P-loop containing nucleoside triphosphate hydrolases"/>
    <property type="match status" value="1"/>
</dbReference>
<dbReference type="AlphaFoldDB" id="A0A2N8UNV2"/>
<sequence>MEFNDGYDPFPHQRADGHVDDTHPATATSIATSAASFRIPGIRPSAPDRVSQPNTLAEEDYPSTSFVRLFAPQADSGDTLWHARQQERNRPVPGWLREGPSPAAFIATSQDASVARYDPRSALHRDGCGWNPSPAAPGAISPWSWQSDDQVRPFTASSYHRSKLVTADGFVGNYVCALIENRGTGREVGIASIERDTGLCVITQLVDTPTYARTIHHLSMHPPRILLVPASPSKRGKAAGSNSTSRSSKKAKTHTRNDGDTEAGSSAGASQAHNQSVLVRILEQLYGVEAQPFPRSHWDHEEGARYLDRLVVDDADTAKQRGDGSAHAAPEEDAEPGHRSQRSTPAPPQTGQFSLDLNSKASSRAAIIVATTDKFYLLSAFACLIDFYMETFNRVFTPKTLRIKFVVPEGTILINSNTAHDLELVRNTVDPRSKDSLYGLLNHCVSPMGQRLLRMNVLQPLADLDVIVARQEAVAELRNSDERYYAVHESLKPLRDGSIDLDKLIHALSCPPKFKTDSRLETEKKLSSILSLRTLIRSLAPVRGALRNSSSQLLQSISSFLESDDIDEIHEAIHETIDDEIIHAKGGLGSRHAKMNAVRAARSPLLDVARQTYKENLEDIQHLQQRLESETGLKLSLMMISTGFLLKTSLERSEIRDLPDCFTNVTRARSGKSVTMTTLPLKKLNARLVDSMNEVCTMSETVIDELIKSITDLVASLNKVSEALSLLDMLVSFANVSIANDYVRPAIGDKIDIREARHPILDRKDINTAGSSSVAFRRRRAFVANDIYMAPGERVCLITGPNMSGKSTILRQIALITVLAGIGCFVPARQATVPIPDAMLSLLTHEDDPTQNLSTFAVEMRTAAFIHSVASPRSLVLLDEMGRGTSPDEGCAVATAIVEDLLYEKGCTVFFATHFGELVDGFEGKEGVVCQHLNVGMVQRRENVDLVFHHKLYLGPGLNSHYSLQVAKMMGCFEDGFLQRAKAVAEAEQSMHADRTALLDSRTRERRRLLRNTVRDLRQLADGSFADNNQSEGQEATHRNRDTLPLIAKLSVLQLNFLNKLEETFHE</sequence>
<evidence type="ECO:0000256" key="5">
    <source>
        <dbReference type="ARBA" id="ARBA00023254"/>
    </source>
</evidence>
<evidence type="ECO:0000256" key="4">
    <source>
        <dbReference type="ARBA" id="ARBA00023125"/>
    </source>
</evidence>
<dbReference type="GO" id="GO:0030983">
    <property type="term" value="F:mismatched DNA binding"/>
    <property type="evidence" value="ECO:0007669"/>
    <property type="project" value="InterPro"/>
</dbReference>
<dbReference type="InterPro" id="IPR000432">
    <property type="entry name" value="DNA_mismatch_repair_MutS_C"/>
</dbReference>
<dbReference type="SUPFAM" id="SSF48334">
    <property type="entry name" value="DNA repair protein MutS, domain III"/>
    <property type="match status" value="1"/>
</dbReference>
<dbReference type="Pfam" id="PF05192">
    <property type="entry name" value="MutS_III"/>
    <property type="match status" value="1"/>
</dbReference>
<dbReference type="Gene3D" id="1.10.1420.10">
    <property type="match status" value="2"/>
</dbReference>
<dbReference type="GO" id="GO:0140664">
    <property type="term" value="F:ATP-dependent DNA damage sensor activity"/>
    <property type="evidence" value="ECO:0007669"/>
    <property type="project" value="InterPro"/>
</dbReference>
<comment type="similarity">
    <text evidence="1">Belongs to the DNA mismatch repair MutS family.</text>
</comment>
<accession>A0A2N8UNV2</accession>
<dbReference type="GO" id="GO:0005524">
    <property type="term" value="F:ATP binding"/>
    <property type="evidence" value="ECO:0007669"/>
    <property type="project" value="UniProtKB-KW"/>
</dbReference>
<dbReference type="InterPro" id="IPR036187">
    <property type="entry name" value="DNA_mismatch_repair_MutS_sf"/>
</dbReference>
<proteinExistence type="inferred from homology"/>
<evidence type="ECO:0000313" key="8">
    <source>
        <dbReference type="EMBL" id="SJX66581.1"/>
    </source>
</evidence>
<dbReference type="GO" id="GO:0005634">
    <property type="term" value="C:nucleus"/>
    <property type="evidence" value="ECO:0007669"/>
    <property type="project" value="TreeGrafter"/>
</dbReference>
<dbReference type="GO" id="GO:0006298">
    <property type="term" value="P:mismatch repair"/>
    <property type="evidence" value="ECO:0007669"/>
    <property type="project" value="InterPro"/>
</dbReference>
<dbReference type="SMART" id="SM00533">
    <property type="entry name" value="MUTSd"/>
    <property type="match status" value="1"/>
</dbReference>
<evidence type="ECO:0000256" key="3">
    <source>
        <dbReference type="ARBA" id="ARBA00022840"/>
    </source>
</evidence>
<feature type="region of interest" description="Disordered" evidence="6">
    <location>
        <begin position="318"/>
        <end position="355"/>
    </location>
</feature>
<feature type="compositionally biased region" description="Basic and acidic residues" evidence="6">
    <location>
        <begin position="11"/>
        <end position="23"/>
    </location>
</feature>
<evidence type="ECO:0000256" key="6">
    <source>
        <dbReference type="SAM" id="MobiDB-lite"/>
    </source>
</evidence>
<organism evidence="8 9">
    <name type="scientific">Sporisorium reilianum f. sp. reilianum</name>
    <dbReference type="NCBI Taxonomy" id="72559"/>
    <lineage>
        <taxon>Eukaryota</taxon>
        <taxon>Fungi</taxon>
        <taxon>Dikarya</taxon>
        <taxon>Basidiomycota</taxon>
        <taxon>Ustilaginomycotina</taxon>
        <taxon>Ustilaginomycetes</taxon>
        <taxon>Ustilaginales</taxon>
        <taxon>Ustilaginaceae</taxon>
        <taxon>Sporisorium</taxon>
    </lineage>
</organism>